<proteinExistence type="predicted"/>
<organism evidence="2 3">
    <name type="scientific">Xylanibacillus composti</name>
    <dbReference type="NCBI Taxonomy" id="1572762"/>
    <lineage>
        <taxon>Bacteria</taxon>
        <taxon>Bacillati</taxon>
        <taxon>Bacillota</taxon>
        <taxon>Bacilli</taxon>
        <taxon>Bacillales</taxon>
        <taxon>Paenibacillaceae</taxon>
        <taxon>Xylanibacillus</taxon>
    </lineage>
</organism>
<evidence type="ECO:0008006" key="4">
    <source>
        <dbReference type="Google" id="ProtNLM"/>
    </source>
</evidence>
<protein>
    <recommendedName>
        <fullName evidence="4">Zf-HC2 domain-containing protein</fullName>
    </recommendedName>
</protein>
<accession>A0A8J4H106</accession>
<sequence>MKCLEAQKSLGIYWDLLAQDPLRQQIDQHLAKCDSCRAEFEIWRESRDLIQIASREHEAIARKQETALSLSVMDRIYQDESWRMPVNERSYRWSARLRRNLNGIIAFCLALFIVSFFASVFDTESAEEVVLYGLKAPATAIIEADDGSVAAGRQSDSIKLLVASISEPTAIRMEAVPKDPNYYVAFSLLGLISALLIMNWLSRVRV</sequence>
<reference evidence="2" key="1">
    <citation type="submission" date="2021-04" db="EMBL/GenBank/DDBJ databases">
        <title>Draft genome sequence of Xylanibacillus composti strain K13.</title>
        <authorList>
            <person name="Uke A."/>
            <person name="Chhe C."/>
            <person name="Baramee S."/>
            <person name="Kosugi A."/>
        </authorList>
    </citation>
    <scope>NUCLEOTIDE SEQUENCE</scope>
    <source>
        <strain evidence="2">K13</strain>
    </source>
</reference>
<feature type="transmembrane region" description="Helical" evidence="1">
    <location>
        <begin position="101"/>
        <end position="121"/>
    </location>
</feature>
<feature type="transmembrane region" description="Helical" evidence="1">
    <location>
        <begin position="182"/>
        <end position="201"/>
    </location>
</feature>
<dbReference type="RefSeq" id="WP_213410166.1">
    <property type="nucleotide sequence ID" value="NZ_BOVK01000006.1"/>
</dbReference>
<keyword evidence="1" id="KW-0472">Membrane</keyword>
<dbReference type="AlphaFoldDB" id="A0A8J4H106"/>
<dbReference type="Proteomes" id="UP000677918">
    <property type="component" value="Unassembled WGS sequence"/>
</dbReference>
<name>A0A8J4H106_9BACL</name>
<evidence type="ECO:0000256" key="1">
    <source>
        <dbReference type="SAM" id="Phobius"/>
    </source>
</evidence>
<keyword evidence="3" id="KW-1185">Reference proteome</keyword>
<evidence type="ECO:0000313" key="3">
    <source>
        <dbReference type="Proteomes" id="UP000677918"/>
    </source>
</evidence>
<evidence type="ECO:0000313" key="2">
    <source>
        <dbReference type="EMBL" id="GIQ67570.1"/>
    </source>
</evidence>
<keyword evidence="1" id="KW-1133">Transmembrane helix</keyword>
<comment type="caution">
    <text evidence="2">The sequence shown here is derived from an EMBL/GenBank/DDBJ whole genome shotgun (WGS) entry which is preliminary data.</text>
</comment>
<gene>
    <name evidence="2" type="ORF">XYCOK13_03940</name>
</gene>
<keyword evidence="1" id="KW-0812">Transmembrane</keyword>
<dbReference type="EMBL" id="BOVK01000006">
    <property type="protein sequence ID" value="GIQ67570.1"/>
    <property type="molecule type" value="Genomic_DNA"/>
</dbReference>